<dbReference type="Pfam" id="PF07977">
    <property type="entry name" value="FabA"/>
    <property type="match status" value="1"/>
</dbReference>
<evidence type="ECO:0000256" key="5">
    <source>
        <dbReference type="ARBA" id="ARBA00022556"/>
    </source>
</evidence>
<evidence type="ECO:0000256" key="7">
    <source>
        <dbReference type="ARBA" id="ARBA00023239"/>
    </source>
</evidence>
<dbReference type="HAMAP" id="MF_00406">
    <property type="entry name" value="FabZ"/>
    <property type="match status" value="1"/>
</dbReference>
<evidence type="ECO:0000256" key="6">
    <source>
        <dbReference type="ARBA" id="ARBA00023098"/>
    </source>
</evidence>
<evidence type="ECO:0000256" key="3">
    <source>
        <dbReference type="ARBA" id="ARBA00022490"/>
    </source>
</evidence>
<dbReference type="NCBIfam" id="TIGR01750">
    <property type="entry name" value="fabZ"/>
    <property type="match status" value="1"/>
</dbReference>
<evidence type="ECO:0000256" key="1">
    <source>
        <dbReference type="ARBA" id="ARBA00004496"/>
    </source>
</evidence>
<dbReference type="Gene3D" id="3.10.129.10">
    <property type="entry name" value="Hotdog Thioesterase"/>
    <property type="match status" value="1"/>
</dbReference>
<evidence type="ECO:0000256" key="2">
    <source>
        <dbReference type="ARBA" id="ARBA00013167"/>
    </source>
</evidence>
<evidence type="ECO:0000256" key="8">
    <source>
        <dbReference type="ARBA" id="ARBA00025049"/>
    </source>
</evidence>
<comment type="function">
    <text evidence="8">Involved in unsaturated fatty acids biosynthesis. Catalyzes the dehydration of short chain beta-hydroxyacyl-ACPs and long chain saturated and unsaturated beta-hydroxyacyl-ACPs.</text>
</comment>
<gene>
    <name evidence="10" type="ORF">KFE25_003778</name>
</gene>
<dbReference type="OMA" id="FPGRPLM"/>
<evidence type="ECO:0000256" key="4">
    <source>
        <dbReference type="ARBA" id="ARBA00022516"/>
    </source>
</evidence>
<dbReference type="GO" id="GO:0009245">
    <property type="term" value="P:lipid A biosynthetic process"/>
    <property type="evidence" value="ECO:0007669"/>
    <property type="project" value="UniProtKB-KW"/>
</dbReference>
<dbReference type="InterPro" id="IPR013114">
    <property type="entry name" value="FabA_FabZ"/>
</dbReference>
<dbReference type="GO" id="GO:0006633">
    <property type="term" value="P:fatty acid biosynthetic process"/>
    <property type="evidence" value="ECO:0007669"/>
    <property type="project" value="InterPro"/>
</dbReference>
<feature type="signal peptide" evidence="9">
    <location>
        <begin position="1"/>
        <end position="17"/>
    </location>
</feature>
<dbReference type="GO" id="GO:0016020">
    <property type="term" value="C:membrane"/>
    <property type="evidence" value="ECO:0007669"/>
    <property type="project" value="GOC"/>
</dbReference>
<keyword evidence="7" id="KW-0456">Lyase</keyword>
<dbReference type="GO" id="GO:0005737">
    <property type="term" value="C:cytoplasm"/>
    <property type="evidence" value="ECO:0007669"/>
    <property type="project" value="UniProtKB-SubCell"/>
</dbReference>
<name>A0A8J5X6G1_DIALT</name>
<dbReference type="SUPFAM" id="SSF54637">
    <property type="entry name" value="Thioesterase/thiol ester dehydrase-isomerase"/>
    <property type="match status" value="1"/>
</dbReference>
<organism evidence="10 11">
    <name type="scientific">Diacronema lutheri</name>
    <name type="common">Unicellular marine alga</name>
    <name type="synonym">Monochrysis lutheri</name>
    <dbReference type="NCBI Taxonomy" id="2081491"/>
    <lineage>
        <taxon>Eukaryota</taxon>
        <taxon>Haptista</taxon>
        <taxon>Haptophyta</taxon>
        <taxon>Pavlovophyceae</taxon>
        <taxon>Pavlovales</taxon>
        <taxon>Pavlovaceae</taxon>
        <taxon>Diacronema</taxon>
    </lineage>
</organism>
<comment type="caution">
    <text evidence="10">The sequence shown here is derived from an EMBL/GenBank/DDBJ whole genome shotgun (WGS) entry which is preliminary data.</text>
</comment>
<evidence type="ECO:0000313" key="10">
    <source>
        <dbReference type="EMBL" id="KAG8457474.1"/>
    </source>
</evidence>
<evidence type="ECO:0000256" key="9">
    <source>
        <dbReference type="SAM" id="SignalP"/>
    </source>
</evidence>
<comment type="subcellular location">
    <subcellularLocation>
        <location evidence="1">Cytoplasm</location>
    </subcellularLocation>
</comment>
<dbReference type="Proteomes" id="UP000751190">
    <property type="component" value="Unassembled WGS sequence"/>
</dbReference>
<keyword evidence="5" id="KW-0441">Lipid A biosynthesis</keyword>
<feature type="chain" id="PRO_5035319561" description="3-hydroxyacyl-[acyl-carrier-protein] dehydratase" evidence="9">
    <location>
        <begin position="18"/>
        <end position="211"/>
    </location>
</feature>
<keyword evidence="6" id="KW-0443">Lipid metabolism</keyword>
<dbReference type="CDD" id="cd01288">
    <property type="entry name" value="FabZ"/>
    <property type="match status" value="1"/>
</dbReference>
<keyword evidence="3" id="KW-0963">Cytoplasm</keyword>
<dbReference type="EC" id="4.2.1.59" evidence="2"/>
<dbReference type="PANTHER" id="PTHR30272:SF1">
    <property type="entry name" value="3-HYDROXYACYL-[ACYL-CARRIER-PROTEIN] DEHYDRATASE"/>
    <property type="match status" value="1"/>
</dbReference>
<keyword evidence="11" id="KW-1185">Reference proteome</keyword>
<dbReference type="EMBL" id="JAGTXO010000069">
    <property type="protein sequence ID" value="KAG8457474.1"/>
    <property type="molecule type" value="Genomic_DNA"/>
</dbReference>
<dbReference type="FunFam" id="3.10.129.10:FF:000001">
    <property type="entry name" value="3-hydroxyacyl-[acyl-carrier-protein] dehydratase FabZ"/>
    <property type="match status" value="1"/>
</dbReference>
<dbReference type="InterPro" id="IPR029069">
    <property type="entry name" value="HotDog_dom_sf"/>
</dbReference>
<proteinExistence type="inferred from homology"/>
<dbReference type="GO" id="GO:0019171">
    <property type="term" value="F:(3R)-hydroxyacyl-[acyl-carrier-protein] dehydratase activity"/>
    <property type="evidence" value="ECO:0007669"/>
    <property type="project" value="UniProtKB-EC"/>
</dbReference>
<keyword evidence="9" id="KW-0732">Signal</keyword>
<accession>A0A8J5X6G1</accession>
<dbReference type="PANTHER" id="PTHR30272">
    <property type="entry name" value="3-HYDROXYACYL-[ACYL-CARRIER-PROTEIN] DEHYDRATASE"/>
    <property type="match status" value="1"/>
</dbReference>
<dbReference type="AlphaFoldDB" id="A0A8J5X6G1"/>
<dbReference type="NCBIfam" id="NF000582">
    <property type="entry name" value="PRK00006.1"/>
    <property type="match status" value="1"/>
</dbReference>
<sequence length="211" mass="22727">MSVAIVAMLAGALGAHGFAGGAPLRTRVARARTPHTVVVRMEAPDWIGAAAHSEACKDPPTVLNAEQIMAILPHRYPFLLVDKVVEFEPGKRCVAMKKVTANEEFFIGHFPNRPIMPGVLQVEAMAQVGGLVALQPPISNAGGGKGDFFFAGVDGIKWRRPVVPGDTLTMEMELKTFKERFGIVKMVGKAYVDGKIALEGEFTFALVKAKE</sequence>
<protein>
    <recommendedName>
        <fullName evidence="2">3-hydroxyacyl-[acyl-carrier-protein] dehydratase</fullName>
        <ecNumber evidence="2">4.2.1.59</ecNumber>
    </recommendedName>
</protein>
<dbReference type="OrthoDB" id="4155at2759"/>
<evidence type="ECO:0000313" key="11">
    <source>
        <dbReference type="Proteomes" id="UP000751190"/>
    </source>
</evidence>
<dbReference type="InterPro" id="IPR010084">
    <property type="entry name" value="FabZ"/>
</dbReference>
<reference evidence="10" key="1">
    <citation type="submission" date="2021-05" db="EMBL/GenBank/DDBJ databases">
        <title>The genome of the haptophyte Pavlova lutheri (Diacronema luteri, Pavlovales) - a model for lipid biosynthesis in eukaryotic algae.</title>
        <authorList>
            <person name="Hulatt C.J."/>
            <person name="Posewitz M.C."/>
        </authorList>
    </citation>
    <scope>NUCLEOTIDE SEQUENCE</scope>
    <source>
        <strain evidence="10">NIVA-4/92</strain>
    </source>
</reference>
<keyword evidence="4" id="KW-0444">Lipid biosynthesis</keyword>